<dbReference type="GO" id="GO:0030288">
    <property type="term" value="C:outer membrane-bounded periplasmic space"/>
    <property type="evidence" value="ECO:0007669"/>
    <property type="project" value="TreeGrafter"/>
</dbReference>
<keyword evidence="10" id="KW-0472">Membrane</keyword>
<feature type="compositionally biased region" description="Acidic residues" evidence="9">
    <location>
        <begin position="760"/>
        <end position="771"/>
    </location>
</feature>
<evidence type="ECO:0000256" key="3">
    <source>
        <dbReference type="ARBA" id="ARBA00022676"/>
    </source>
</evidence>
<dbReference type="GO" id="GO:0009252">
    <property type="term" value="P:peptidoglycan biosynthetic process"/>
    <property type="evidence" value="ECO:0007669"/>
    <property type="project" value="TreeGrafter"/>
</dbReference>
<protein>
    <submittedName>
        <fullName evidence="13">Penicillin-binding protein</fullName>
    </submittedName>
</protein>
<evidence type="ECO:0000256" key="6">
    <source>
        <dbReference type="ARBA" id="ARBA00023268"/>
    </source>
</evidence>
<dbReference type="InterPro" id="IPR001264">
    <property type="entry name" value="Glyco_trans_51"/>
</dbReference>
<name>A0A934QSK2_9PSEU</name>
<evidence type="ECO:0000259" key="12">
    <source>
        <dbReference type="Pfam" id="PF00912"/>
    </source>
</evidence>
<evidence type="ECO:0000256" key="4">
    <source>
        <dbReference type="ARBA" id="ARBA00022679"/>
    </source>
</evidence>
<evidence type="ECO:0000313" key="14">
    <source>
        <dbReference type="Proteomes" id="UP000635245"/>
    </source>
</evidence>
<feature type="compositionally biased region" description="Basic and acidic residues" evidence="9">
    <location>
        <begin position="27"/>
        <end position="53"/>
    </location>
</feature>
<dbReference type="GO" id="GO:0008658">
    <property type="term" value="F:penicillin binding"/>
    <property type="evidence" value="ECO:0007669"/>
    <property type="project" value="InterPro"/>
</dbReference>
<keyword evidence="5" id="KW-0378">Hydrolase</keyword>
<keyword evidence="10" id="KW-0812">Transmembrane</keyword>
<comment type="catalytic activity">
    <reaction evidence="8">
        <text>[GlcNAc-(1-&gt;4)-Mur2Ac(oyl-L-Ala-gamma-D-Glu-L-Lys-D-Ala-D-Ala)](n)-di-trans,octa-cis-undecaprenyl diphosphate + beta-D-GlcNAc-(1-&gt;4)-Mur2Ac(oyl-L-Ala-gamma-D-Glu-L-Lys-D-Ala-D-Ala)-di-trans,octa-cis-undecaprenyl diphosphate = [GlcNAc-(1-&gt;4)-Mur2Ac(oyl-L-Ala-gamma-D-Glu-L-Lys-D-Ala-D-Ala)](n+1)-di-trans,octa-cis-undecaprenyl diphosphate + di-trans,octa-cis-undecaprenyl diphosphate + H(+)</text>
        <dbReference type="Rhea" id="RHEA:23708"/>
        <dbReference type="Rhea" id="RHEA-COMP:9602"/>
        <dbReference type="Rhea" id="RHEA-COMP:9603"/>
        <dbReference type="ChEBI" id="CHEBI:15378"/>
        <dbReference type="ChEBI" id="CHEBI:58405"/>
        <dbReference type="ChEBI" id="CHEBI:60033"/>
        <dbReference type="ChEBI" id="CHEBI:78435"/>
        <dbReference type="EC" id="2.4.99.28"/>
    </reaction>
</comment>
<feature type="transmembrane region" description="Helical" evidence="10">
    <location>
        <begin position="88"/>
        <end position="110"/>
    </location>
</feature>
<sequence>MVAPVGVPKEEREPELITHRAHNGTGGDEHGYDSDGYDRGWSDEDEARFHEAGFDEDPEGDDGGKKAKKILTPEQRKKRRWRRIRRSLYAFVGIFFVLPAIAFAITYLLVDVPSPQEVAAQQGKVVTYFYADGKEMGRDIPADGGNRIHLEPHQVTDTVRHAVYAAEDATFETNSGFDITGIARAAYNQLTGGVGGGSTISQQYIKVATENDEYSYTRKWTELVKSFKMNNEQSKDQIITAYLNTIYFGRGAYGIETAAQAFFGKHAEELNSSESAALAGMIQAPGRSEDLENVQKRWSYVMDQMVNNRWITQQERDSATFPTPIPAEEAKPDSISGPDAYIEGRVKAELEAKGYPEEKVQSGGYKVYTTIDQRAQETAKRSVNEVMDGQPEELRKALVAVDPKTGGVLAYYGGPNEAGVDEVDWGNQQRNPGSSFKPFDLVALLQSGKGLGEVYDGSSPREFGNSTVRNSEDAQCPQCTVAEAMERSINTVFYDIVLNEVGVQAVVDAALSAGIPEDDGGNRPTMANADGNIAIGGGSTVVTPTDMAGAYATFAAGGTQRDTHFVSKLTTADGEVLFDETTPEAVQGEPAFSQDTEENKQIAGNVTESLEPVLTSSELTCADERDCAGKTGTHQYVDPEGNKSVNENAEAWMVGYNPQIATSVWVGTGYNKPIRNADGGLIYGSGLPGELWKTFMDSYLEEMPEAEFEEVEPIGRVPTPPETDDSTPTSEETTTTATTTTTEEPPSSSEEVPTSTEESTPTEDEETDTETDVPGLPTWPGNPGGDDNERWRQETEG</sequence>
<keyword evidence="14" id="KW-1185">Reference proteome</keyword>
<dbReference type="InterPro" id="IPR036950">
    <property type="entry name" value="PBP_transglycosylase"/>
</dbReference>
<evidence type="ECO:0000313" key="13">
    <source>
        <dbReference type="EMBL" id="MBK1784628.1"/>
    </source>
</evidence>
<feature type="region of interest" description="Disordered" evidence="9">
    <location>
        <begin position="706"/>
        <end position="797"/>
    </location>
</feature>
<accession>A0A934QSK2</accession>
<keyword evidence="6" id="KW-0511">Multifunctional enzyme</keyword>
<dbReference type="SUPFAM" id="SSF53955">
    <property type="entry name" value="Lysozyme-like"/>
    <property type="match status" value="1"/>
</dbReference>
<dbReference type="SUPFAM" id="SSF56601">
    <property type="entry name" value="beta-lactamase/transpeptidase-like"/>
    <property type="match status" value="1"/>
</dbReference>
<dbReference type="InterPro" id="IPR050396">
    <property type="entry name" value="Glycosyltr_51/Transpeptidase"/>
</dbReference>
<evidence type="ECO:0000259" key="11">
    <source>
        <dbReference type="Pfam" id="PF00905"/>
    </source>
</evidence>
<evidence type="ECO:0000256" key="10">
    <source>
        <dbReference type="SAM" id="Phobius"/>
    </source>
</evidence>
<dbReference type="GO" id="GO:0006508">
    <property type="term" value="P:proteolysis"/>
    <property type="evidence" value="ECO:0007669"/>
    <property type="project" value="UniProtKB-KW"/>
</dbReference>
<dbReference type="EMBL" id="JAENJH010000002">
    <property type="protein sequence ID" value="MBK1784628.1"/>
    <property type="molecule type" value="Genomic_DNA"/>
</dbReference>
<evidence type="ECO:0000256" key="8">
    <source>
        <dbReference type="ARBA" id="ARBA00049902"/>
    </source>
</evidence>
<organism evidence="13 14">
    <name type="scientific">Prauserella cavernicola</name>
    <dbReference type="NCBI Taxonomy" id="2800127"/>
    <lineage>
        <taxon>Bacteria</taxon>
        <taxon>Bacillati</taxon>
        <taxon>Actinomycetota</taxon>
        <taxon>Actinomycetes</taxon>
        <taxon>Pseudonocardiales</taxon>
        <taxon>Pseudonocardiaceae</taxon>
        <taxon>Prauserella</taxon>
    </lineage>
</organism>
<evidence type="ECO:0000256" key="5">
    <source>
        <dbReference type="ARBA" id="ARBA00022801"/>
    </source>
</evidence>
<dbReference type="Gene3D" id="1.10.3810.10">
    <property type="entry name" value="Biosynthetic peptidoglycan transglycosylase-like"/>
    <property type="match status" value="1"/>
</dbReference>
<dbReference type="InterPro" id="IPR023346">
    <property type="entry name" value="Lysozyme-like_dom_sf"/>
</dbReference>
<feature type="domain" description="Glycosyl transferase family 51" evidence="12">
    <location>
        <begin position="145"/>
        <end position="305"/>
    </location>
</feature>
<comment type="catalytic activity">
    <reaction evidence="7">
        <text>Preferential cleavage: (Ac)2-L-Lys-D-Ala-|-D-Ala. Also transpeptidation of peptidyl-alanyl moieties that are N-acyl substituents of D-alanine.</text>
        <dbReference type="EC" id="3.4.16.4"/>
    </reaction>
</comment>
<dbReference type="GO" id="GO:0009002">
    <property type="term" value="F:serine-type D-Ala-D-Ala carboxypeptidase activity"/>
    <property type="evidence" value="ECO:0007669"/>
    <property type="project" value="UniProtKB-EC"/>
</dbReference>
<evidence type="ECO:0000256" key="2">
    <source>
        <dbReference type="ARBA" id="ARBA00022670"/>
    </source>
</evidence>
<feature type="region of interest" description="Disordered" evidence="9">
    <location>
        <begin position="1"/>
        <end position="69"/>
    </location>
</feature>
<gene>
    <name evidence="13" type="ORF">JHE00_09845</name>
</gene>
<dbReference type="PANTHER" id="PTHR32282:SF34">
    <property type="entry name" value="PENICILLIN-BINDING PROTEIN 1A"/>
    <property type="match status" value="1"/>
</dbReference>
<dbReference type="Gene3D" id="3.40.710.10">
    <property type="entry name" value="DD-peptidase/beta-lactamase superfamily"/>
    <property type="match status" value="1"/>
</dbReference>
<dbReference type="GO" id="GO:0008955">
    <property type="term" value="F:peptidoglycan glycosyltransferase activity"/>
    <property type="evidence" value="ECO:0007669"/>
    <property type="project" value="UniProtKB-EC"/>
</dbReference>
<evidence type="ECO:0000256" key="7">
    <source>
        <dbReference type="ARBA" id="ARBA00034000"/>
    </source>
</evidence>
<dbReference type="AlphaFoldDB" id="A0A934QSK2"/>
<feature type="compositionally biased region" description="Basic and acidic residues" evidence="9">
    <location>
        <begin position="787"/>
        <end position="797"/>
    </location>
</feature>
<comment type="caution">
    <text evidence="13">The sequence shown here is derived from an EMBL/GenBank/DDBJ whole genome shotgun (WGS) entry which is preliminary data.</text>
</comment>
<keyword evidence="2" id="KW-0645">Protease</keyword>
<dbReference type="Proteomes" id="UP000635245">
    <property type="component" value="Unassembled WGS sequence"/>
</dbReference>
<dbReference type="Pfam" id="PF00912">
    <property type="entry name" value="Transgly"/>
    <property type="match status" value="1"/>
</dbReference>
<keyword evidence="4" id="KW-0808">Transferase</keyword>
<feature type="compositionally biased region" description="Basic and acidic residues" evidence="9">
    <location>
        <begin position="8"/>
        <end position="18"/>
    </location>
</feature>
<proteinExistence type="predicted"/>
<evidence type="ECO:0000256" key="1">
    <source>
        <dbReference type="ARBA" id="ARBA00022645"/>
    </source>
</evidence>
<feature type="compositionally biased region" description="Low complexity" evidence="9">
    <location>
        <begin position="726"/>
        <end position="759"/>
    </location>
</feature>
<keyword evidence="1" id="KW-0121">Carboxypeptidase</keyword>
<dbReference type="InterPro" id="IPR001460">
    <property type="entry name" value="PCN-bd_Tpept"/>
</dbReference>
<reference evidence="13" key="1">
    <citation type="submission" date="2020-12" db="EMBL/GenBank/DDBJ databases">
        <title>Prauserella sp. ASG 168, a novel actinomycete isolated from cave rock.</title>
        <authorList>
            <person name="Suriyachadkun C."/>
        </authorList>
    </citation>
    <scope>NUCLEOTIDE SEQUENCE</scope>
    <source>
        <strain evidence="13">ASG 168</strain>
    </source>
</reference>
<keyword evidence="10" id="KW-1133">Transmembrane helix</keyword>
<keyword evidence="3" id="KW-0328">Glycosyltransferase</keyword>
<dbReference type="Pfam" id="PF00905">
    <property type="entry name" value="Transpeptidase"/>
    <property type="match status" value="1"/>
</dbReference>
<dbReference type="PANTHER" id="PTHR32282">
    <property type="entry name" value="BINDING PROTEIN TRANSPEPTIDASE, PUTATIVE-RELATED"/>
    <property type="match status" value="1"/>
</dbReference>
<feature type="domain" description="Penicillin-binding protein transpeptidase" evidence="11">
    <location>
        <begin position="398"/>
        <end position="666"/>
    </location>
</feature>
<dbReference type="InterPro" id="IPR012338">
    <property type="entry name" value="Beta-lactam/transpept-like"/>
</dbReference>
<evidence type="ECO:0000256" key="9">
    <source>
        <dbReference type="SAM" id="MobiDB-lite"/>
    </source>
</evidence>